<dbReference type="GO" id="GO:0003700">
    <property type="term" value="F:DNA-binding transcription factor activity"/>
    <property type="evidence" value="ECO:0007669"/>
    <property type="project" value="InterPro"/>
</dbReference>
<comment type="caution">
    <text evidence="6">The sequence shown here is derived from an EMBL/GenBank/DDBJ whole genome shotgun (WGS) entry which is preliminary data.</text>
</comment>
<accession>A0A0P9QKE5</accession>
<keyword evidence="3" id="KW-0238">DNA-binding</keyword>
<dbReference type="Gene3D" id="1.10.10.10">
    <property type="entry name" value="Winged helix-like DNA-binding domain superfamily/Winged helix DNA-binding domain"/>
    <property type="match status" value="1"/>
</dbReference>
<dbReference type="Pfam" id="PF00126">
    <property type="entry name" value="HTH_1"/>
    <property type="match status" value="1"/>
</dbReference>
<organism evidence="6 7">
    <name type="scientific">Pseudomonas syringae pv. coriandricola</name>
    <dbReference type="NCBI Taxonomy" id="264453"/>
    <lineage>
        <taxon>Bacteria</taxon>
        <taxon>Pseudomonadati</taxon>
        <taxon>Pseudomonadota</taxon>
        <taxon>Gammaproteobacteria</taxon>
        <taxon>Pseudomonadales</taxon>
        <taxon>Pseudomonadaceae</taxon>
        <taxon>Pseudomonas</taxon>
    </lineage>
</organism>
<dbReference type="InterPro" id="IPR036390">
    <property type="entry name" value="WH_DNA-bd_sf"/>
</dbReference>
<evidence type="ECO:0000313" key="6">
    <source>
        <dbReference type="EMBL" id="RMN13685.1"/>
    </source>
</evidence>
<evidence type="ECO:0000256" key="2">
    <source>
        <dbReference type="ARBA" id="ARBA00023015"/>
    </source>
</evidence>
<proteinExistence type="inferred from homology"/>
<dbReference type="SUPFAM" id="SSF46785">
    <property type="entry name" value="Winged helix' DNA-binding domain"/>
    <property type="match status" value="1"/>
</dbReference>
<dbReference type="FunFam" id="1.10.10.10:FF:000001">
    <property type="entry name" value="LysR family transcriptional regulator"/>
    <property type="match status" value="1"/>
</dbReference>
<evidence type="ECO:0000256" key="4">
    <source>
        <dbReference type="ARBA" id="ARBA00023163"/>
    </source>
</evidence>
<dbReference type="PROSITE" id="PS50931">
    <property type="entry name" value="HTH_LYSR"/>
    <property type="match status" value="1"/>
</dbReference>
<dbReference type="AlphaFoldDB" id="A0A0P9QKE5"/>
<name>A0A0P9QKE5_9PSED</name>
<evidence type="ECO:0000313" key="7">
    <source>
        <dbReference type="Proteomes" id="UP000271468"/>
    </source>
</evidence>
<dbReference type="PANTHER" id="PTHR30537:SF5">
    <property type="entry name" value="HTH-TYPE TRANSCRIPTIONAL ACTIVATOR TTDR-RELATED"/>
    <property type="match status" value="1"/>
</dbReference>
<evidence type="ECO:0000256" key="1">
    <source>
        <dbReference type="ARBA" id="ARBA00009437"/>
    </source>
</evidence>
<dbReference type="CDD" id="cd08471">
    <property type="entry name" value="PBP2_CrgA_like_2"/>
    <property type="match status" value="1"/>
</dbReference>
<evidence type="ECO:0000256" key="3">
    <source>
        <dbReference type="ARBA" id="ARBA00023125"/>
    </source>
</evidence>
<dbReference type="InterPro" id="IPR036388">
    <property type="entry name" value="WH-like_DNA-bd_sf"/>
</dbReference>
<gene>
    <name evidence="6" type="ORF">ALQ65_100950</name>
</gene>
<sequence length="335" mass="37180">MLRNSVRITIKLNSLFQYLKYWRKSDSARACRRDMDRIQEMTLFASLAEHTSFAAVARQSGLSTATVTRAVSSLESRLGILLVVRTTRNMRLTEAGQRFAVDCRRLLGDLAEAENAAGGLHAFPSGSLTVTAPQMFGALHVVPVLTSFLDQHPSVDVRAILVDRVVSMLDEGVDVAVRIGTLPDSSLIAIPTGSVRRMVCASPAYLAKHGVPQHPDDLRRHSTISTTTFERPPHWLFRIANGDYSVDVGSRLSLTSYQAAISAALQGWGLTQVPFYQIREHLQDGRLESVLDAFEITPEPVHVVYLEGRRGSSKVRAFVDFCVRALRHDLHFDQK</sequence>
<dbReference type="GO" id="GO:0006351">
    <property type="term" value="P:DNA-templated transcription"/>
    <property type="evidence" value="ECO:0007669"/>
    <property type="project" value="TreeGrafter"/>
</dbReference>
<dbReference type="PANTHER" id="PTHR30537">
    <property type="entry name" value="HTH-TYPE TRANSCRIPTIONAL REGULATOR"/>
    <property type="match status" value="1"/>
</dbReference>
<keyword evidence="2" id="KW-0805">Transcription regulation</keyword>
<dbReference type="InterPro" id="IPR005119">
    <property type="entry name" value="LysR_subst-bd"/>
</dbReference>
<dbReference type="InterPro" id="IPR000847">
    <property type="entry name" value="LysR_HTH_N"/>
</dbReference>
<dbReference type="EMBL" id="RBOV01000086">
    <property type="protein sequence ID" value="RMN13685.1"/>
    <property type="molecule type" value="Genomic_DNA"/>
</dbReference>
<dbReference type="SUPFAM" id="SSF53850">
    <property type="entry name" value="Periplasmic binding protein-like II"/>
    <property type="match status" value="1"/>
</dbReference>
<comment type="similarity">
    <text evidence="1">Belongs to the LysR transcriptional regulatory family.</text>
</comment>
<keyword evidence="4" id="KW-0804">Transcription</keyword>
<protein>
    <submittedName>
        <fullName evidence="6">Regulatory protein, LysR substrate-binding protein</fullName>
    </submittedName>
</protein>
<dbReference type="Pfam" id="PF03466">
    <property type="entry name" value="LysR_substrate"/>
    <property type="match status" value="1"/>
</dbReference>
<reference evidence="6 7" key="1">
    <citation type="submission" date="2018-08" db="EMBL/GenBank/DDBJ databases">
        <title>Recombination of ecologically and evolutionarily significant loci maintains genetic cohesion in the Pseudomonas syringae species complex.</title>
        <authorList>
            <person name="Dillon M."/>
            <person name="Thakur S."/>
            <person name="Almeida R.N.D."/>
            <person name="Weir B.S."/>
            <person name="Guttman D.S."/>
        </authorList>
    </citation>
    <scope>NUCLEOTIDE SEQUENCE [LARGE SCALE GENOMIC DNA]</scope>
    <source>
        <strain evidence="6 7">ICMP 12341</strain>
    </source>
</reference>
<dbReference type="GO" id="GO:0043565">
    <property type="term" value="F:sequence-specific DNA binding"/>
    <property type="evidence" value="ECO:0007669"/>
    <property type="project" value="TreeGrafter"/>
</dbReference>
<evidence type="ECO:0000259" key="5">
    <source>
        <dbReference type="PROSITE" id="PS50931"/>
    </source>
</evidence>
<dbReference type="Proteomes" id="UP000271468">
    <property type="component" value="Unassembled WGS sequence"/>
</dbReference>
<feature type="domain" description="HTH lysR-type" evidence="5">
    <location>
        <begin position="36"/>
        <end position="93"/>
    </location>
</feature>
<dbReference type="InterPro" id="IPR058163">
    <property type="entry name" value="LysR-type_TF_proteobact-type"/>
</dbReference>
<dbReference type="Gene3D" id="3.40.190.290">
    <property type="match status" value="1"/>
</dbReference>